<dbReference type="InterPro" id="IPR018707">
    <property type="entry name" value="LpxR"/>
</dbReference>
<keyword evidence="1" id="KW-0732">Signal</keyword>
<name>A0AA41R4E7_9BACT</name>
<gene>
    <name evidence="2" type="ORF">MRX98_14255</name>
</gene>
<reference evidence="2" key="1">
    <citation type="submission" date="2022-04" db="EMBL/GenBank/DDBJ databases">
        <title>Desulfatitalea alkaliphila sp. nov., a novel anaerobic sulfate-reducing bacterium isolated from terrestrial mud volcano, Taman Peninsula, Russia.</title>
        <authorList>
            <person name="Khomyakova M.A."/>
            <person name="Merkel A.Y."/>
            <person name="Slobodkin A.I."/>
        </authorList>
    </citation>
    <scope>NUCLEOTIDE SEQUENCE</scope>
    <source>
        <strain evidence="2">M08but</strain>
    </source>
</reference>
<proteinExistence type="predicted"/>
<dbReference type="Gene3D" id="2.40.128.140">
    <property type="entry name" value="Outer membrane protein"/>
    <property type="match status" value="1"/>
</dbReference>
<evidence type="ECO:0000256" key="1">
    <source>
        <dbReference type="SAM" id="SignalP"/>
    </source>
</evidence>
<evidence type="ECO:0000313" key="3">
    <source>
        <dbReference type="Proteomes" id="UP001165427"/>
    </source>
</evidence>
<evidence type="ECO:0000313" key="2">
    <source>
        <dbReference type="EMBL" id="MCJ8501742.1"/>
    </source>
</evidence>
<dbReference type="AlphaFoldDB" id="A0AA41R4E7"/>
<dbReference type="EMBL" id="JALJRB010000016">
    <property type="protein sequence ID" value="MCJ8501742.1"/>
    <property type="molecule type" value="Genomic_DNA"/>
</dbReference>
<protein>
    <submittedName>
        <fullName evidence="2">Lipid A deacylase LpxR family protein</fullName>
    </submittedName>
</protein>
<accession>A0AA41R4E7</accession>
<comment type="caution">
    <text evidence="2">The sequence shown here is derived from an EMBL/GenBank/DDBJ whole genome shotgun (WGS) entry which is preliminary data.</text>
</comment>
<dbReference type="Proteomes" id="UP001165427">
    <property type="component" value="Unassembled WGS sequence"/>
</dbReference>
<feature type="chain" id="PRO_5041208147" evidence="1">
    <location>
        <begin position="21"/>
        <end position="351"/>
    </location>
</feature>
<sequence length="351" mass="40339">MRKTLALTILAFCLLLPAAATPPTTHAEKRPGEYKTFTLSFENDLFDGTDRQYTNGVKLTWMSQDLSRYQDDRRIPKWSYPLIEALPIINRPGAQRIFSFSIGQNIYTPEDIRLTELSENDRPYAGITYLGFGLHSKDRRRMDTIEINLGMVGPHSYAEETQKIVHEITDSAEPRGWRHQLKDEFIINLFYERKWRFKEVDMGRGWGADLIPHLGGALGNAWNGLNVGSQVRFGWNLPNDFGTFLIRPGSDTNAPIDDQDPRFNPRFHRLGIHLFAGVDVRYMAHYIFLDGNTFRDSHSVDKRPVVGNFMVGVGVIFHRLKVSYGHVFQTKEFYGQKDPQSYGSLTFSFSY</sequence>
<keyword evidence="3" id="KW-1185">Reference proteome</keyword>
<feature type="signal peptide" evidence="1">
    <location>
        <begin position="1"/>
        <end position="20"/>
    </location>
</feature>
<dbReference type="Pfam" id="PF09982">
    <property type="entry name" value="LpxR"/>
    <property type="match status" value="1"/>
</dbReference>
<dbReference type="RefSeq" id="WP_246910784.1">
    <property type="nucleotide sequence ID" value="NZ_JALJRB010000016.1"/>
</dbReference>
<dbReference type="InterPro" id="IPR037107">
    <property type="entry name" value="Put_OMP_sf"/>
</dbReference>
<organism evidence="2 3">
    <name type="scientific">Desulfatitalea alkaliphila</name>
    <dbReference type="NCBI Taxonomy" id="2929485"/>
    <lineage>
        <taxon>Bacteria</taxon>
        <taxon>Pseudomonadati</taxon>
        <taxon>Thermodesulfobacteriota</taxon>
        <taxon>Desulfobacteria</taxon>
        <taxon>Desulfobacterales</taxon>
        <taxon>Desulfosarcinaceae</taxon>
        <taxon>Desulfatitalea</taxon>
    </lineage>
</organism>